<sequence length="79" mass="8826">MPEYVIDADRSGYIKEADIVRMILRVFGLSKEQAGLRGNYIRDAPELKTDWALDRGGVNVACKALPKVDPLFAMISDEI</sequence>
<dbReference type="EMBL" id="JAAMPI010000208">
    <property type="protein sequence ID" value="KAF4634111.1"/>
    <property type="molecule type" value="Genomic_DNA"/>
</dbReference>
<reference evidence="1 2" key="1">
    <citation type="submission" date="2020-03" db="EMBL/GenBank/DDBJ databases">
        <title>Draft Genome Sequence of Cudoniella acicularis.</title>
        <authorList>
            <person name="Buettner E."/>
            <person name="Kellner H."/>
        </authorList>
    </citation>
    <scope>NUCLEOTIDE SEQUENCE [LARGE SCALE GENOMIC DNA]</scope>
    <source>
        <strain evidence="1 2">DSM 108380</strain>
    </source>
</reference>
<evidence type="ECO:0000313" key="2">
    <source>
        <dbReference type="Proteomes" id="UP000566819"/>
    </source>
</evidence>
<accession>A0A8H4RRJ3</accession>
<proteinExistence type="predicted"/>
<dbReference type="Proteomes" id="UP000566819">
    <property type="component" value="Unassembled WGS sequence"/>
</dbReference>
<dbReference type="AlphaFoldDB" id="A0A8H4RRJ3"/>
<keyword evidence="2" id="KW-1185">Reference proteome</keyword>
<organism evidence="1 2">
    <name type="scientific">Cudoniella acicularis</name>
    <dbReference type="NCBI Taxonomy" id="354080"/>
    <lineage>
        <taxon>Eukaryota</taxon>
        <taxon>Fungi</taxon>
        <taxon>Dikarya</taxon>
        <taxon>Ascomycota</taxon>
        <taxon>Pezizomycotina</taxon>
        <taxon>Leotiomycetes</taxon>
        <taxon>Helotiales</taxon>
        <taxon>Tricladiaceae</taxon>
        <taxon>Cudoniella</taxon>
    </lineage>
</organism>
<evidence type="ECO:0000313" key="1">
    <source>
        <dbReference type="EMBL" id="KAF4634111.1"/>
    </source>
</evidence>
<name>A0A8H4RRJ3_9HELO</name>
<protein>
    <submittedName>
        <fullName evidence="1">Uncharacterized protein</fullName>
    </submittedName>
</protein>
<comment type="caution">
    <text evidence="1">The sequence shown here is derived from an EMBL/GenBank/DDBJ whole genome shotgun (WGS) entry which is preliminary data.</text>
</comment>
<gene>
    <name evidence="1" type="ORF">G7Y89_g4003</name>
</gene>